<dbReference type="InterPro" id="IPR006311">
    <property type="entry name" value="TAT_signal"/>
</dbReference>
<name>A0AAJ6C6Y1_CORAY</name>
<dbReference type="EMBL" id="JASOOY020000014">
    <property type="protein sequence ID" value="MEO3716890.1"/>
    <property type="molecule type" value="Genomic_DNA"/>
</dbReference>
<gene>
    <name evidence="3" type="ORF">P2W56_05575</name>
    <name evidence="2" type="ORF">QP460_004725</name>
</gene>
<evidence type="ECO:0008006" key="5">
    <source>
        <dbReference type="Google" id="ProtNLM"/>
    </source>
</evidence>
<reference evidence="3" key="1">
    <citation type="submission" date="2023-03" db="EMBL/GenBank/DDBJ databases">
        <title>Corynebacterium amycolatum SB-1.</title>
        <authorList>
            <person name="Jo H."/>
        </authorList>
    </citation>
    <scope>NUCLEOTIDE SEQUENCE</scope>
    <source>
        <strain evidence="3">SB-1</strain>
    </source>
</reference>
<organism evidence="2 4">
    <name type="scientific">Corynebacterium amycolatum</name>
    <dbReference type="NCBI Taxonomy" id="43765"/>
    <lineage>
        <taxon>Bacteria</taxon>
        <taxon>Bacillati</taxon>
        <taxon>Actinomycetota</taxon>
        <taxon>Actinomycetes</taxon>
        <taxon>Mycobacteriales</taxon>
        <taxon>Corynebacteriaceae</taxon>
        <taxon>Corynebacterium</taxon>
    </lineage>
</organism>
<evidence type="ECO:0000313" key="3">
    <source>
        <dbReference type="EMBL" id="WET42929.1"/>
    </source>
</evidence>
<evidence type="ECO:0000313" key="4">
    <source>
        <dbReference type="Proteomes" id="UP001223646"/>
    </source>
</evidence>
<reference evidence="2" key="2">
    <citation type="submission" date="2023-05" db="EMBL/GenBank/DDBJ databases">
        <authorList>
            <person name="Du J."/>
        </authorList>
    </citation>
    <scope>NUCLEOTIDE SEQUENCE</scope>
    <source>
        <strain evidence="2">UMB1064</strain>
    </source>
</reference>
<evidence type="ECO:0000313" key="2">
    <source>
        <dbReference type="EMBL" id="MEO3716890.1"/>
    </source>
</evidence>
<dbReference type="PROSITE" id="PS51318">
    <property type="entry name" value="TAT"/>
    <property type="match status" value="1"/>
</dbReference>
<reference evidence="2" key="3">
    <citation type="submission" date="2024-05" db="EMBL/GenBank/DDBJ databases">
        <authorList>
            <person name="Wolfe A."/>
        </authorList>
    </citation>
    <scope>NUCLEOTIDE SEQUENCE</scope>
    <source>
        <strain evidence="2">UMB1064</strain>
    </source>
</reference>
<protein>
    <recommendedName>
        <fullName evidence="5">Secreted protein</fullName>
    </recommendedName>
</protein>
<sequence length="230" mass="23392">MVSTGRSFLRRAAATLGAAAILTAGMTPAASASPSLDSLNIASPDLYGNARDIINSPGVPEEISSALNKGIDFLTGEGDGEPGFKVPEGAPKTNQFLLPTVADKCIGGESRSIGMATSVPGPADLPLPGVPENQLGFVFTGLGTKQLAKEQNTEMNVYWVNVANGKYGKTTLQNNGINAEEGPGAVNGTADTGKGLVIAVMQGGITTQEEPGPTNCSYTPTAGVFPVGLN</sequence>
<dbReference type="GeneID" id="92769365"/>
<dbReference type="Proteomes" id="UP001223646">
    <property type="component" value="Unassembled WGS sequence"/>
</dbReference>
<keyword evidence="1" id="KW-0732">Signal</keyword>
<evidence type="ECO:0000256" key="1">
    <source>
        <dbReference type="SAM" id="SignalP"/>
    </source>
</evidence>
<dbReference type="AlphaFoldDB" id="A0AAJ6C6Y1"/>
<proteinExistence type="predicted"/>
<dbReference type="Proteomes" id="UP001220238">
    <property type="component" value="Chromosome"/>
</dbReference>
<feature type="signal peptide" evidence="1">
    <location>
        <begin position="1"/>
        <end position="32"/>
    </location>
</feature>
<accession>A0AAJ6C6Y1</accession>
<feature type="chain" id="PRO_5043281735" description="Secreted protein" evidence="1">
    <location>
        <begin position="33"/>
        <end position="230"/>
    </location>
</feature>
<dbReference type="EMBL" id="CP120206">
    <property type="protein sequence ID" value="WET42929.1"/>
    <property type="molecule type" value="Genomic_DNA"/>
</dbReference>
<dbReference type="RefSeq" id="WP_038628314.1">
    <property type="nucleotide sequence ID" value="NZ_CP046975.1"/>
</dbReference>